<dbReference type="RefSeq" id="WP_188364192.1">
    <property type="nucleotide sequence ID" value="NZ_BAABJF010000032.1"/>
</dbReference>
<dbReference type="AlphaFoldDB" id="A0A917CG21"/>
<dbReference type="EMBL" id="BMEO01000002">
    <property type="protein sequence ID" value="GGF87679.1"/>
    <property type="molecule type" value="Genomic_DNA"/>
</dbReference>
<proteinExistence type="predicted"/>
<keyword evidence="1" id="KW-1133">Transmembrane helix</keyword>
<reference evidence="2" key="2">
    <citation type="submission" date="2020-09" db="EMBL/GenBank/DDBJ databases">
        <authorList>
            <person name="Sun Q."/>
            <person name="Zhou Y."/>
        </authorList>
    </citation>
    <scope>NUCLEOTIDE SEQUENCE</scope>
    <source>
        <strain evidence="2">CGMCC 1.12181</strain>
    </source>
</reference>
<accession>A0A917CG21</accession>
<evidence type="ECO:0000256" key="1">
    <source>
        <dbReference type="SAM" id="Phobius"/>
    </source>
</evidence>
<reference evidence="2" key="1">
    <citation type="journal article" date="2014" name="Int. J. Syst. Evol. Microbiol.">
        <title>Complete genome sequence of Corynebacterium casei LMG S-19264T (=DSM 44701T), isolated from a smear-ripened cheese.</title>
        <authorList>
            <consortium name="US DOE Joint Genome Institute (JGI-PGF)"/>
            <person name="Walter F."/>
            <person name="Albersmeier A."/>
            <person name="Kalinowski J."/>
            <person name="Ruckert C."/>
        </authorList>
    </citation>
    <scope>NUCLEOTIDE SEQUENCE</scope>
    <source>
        <strain evidence="2">CGMCC 1.12181</strain>
    </source>
</reference>
<sequence>MTTLFSSQTAQLSTLEVSNADALAGDLFHRSFHTDIPDFPKHFVFLATIAPGISLTLGYLHYTRKQSIYLCGGMCVNTRVLRYLSKTQRQDIKQQGGVAMIMATSSLQQLTGHEAVFAHVGHTGSYRICMAKNFIDTQYDHLIVNWQEPVIDERKQELIEQANQYVPF</sequence>
<evidence type="ECO:0000313" key="2">
    <source>
        <dbReference type="EMBL" id="GGF87679.1"/>
    </source>
</evidence>
<gene>
    <name evidence="2" type="ORF">GCM10011365_05990</name>
</gene>
<comment type="caution">
    <text evidence="2">The sequence shown here is derived from an EMBL/GenBank/DDBJ whole genome shotgun (WGS) entry which is preliminary data.</text>
</comment>
<dbReference type="Proteomes" id="UP000605253">
    <property type="component" value="Unassembled WGS sequence"/>
</dbReference>
<protein>
    <submittedName>
        <fullName evidence="2">Uncharacterized protein</fullName>
    </submittedName>
</protein>
<keyword evidence="1" id="KW-0812">Transmembrane</keyword>
<keyword evidence="3" id="KW-1185">Reference proteome</keyword>
<name>A0A917CG21_9GAMM</name>
<evidence type="ECO:0000313" key="3">
    <source>
        <dbReference type="Proteomes" id="UP000605253"/>
    </source>
</evidence>
<feature type="transmembrane region" description="Helical" evidence="1">
    <location>
        <begin position="44"/>
        <end position="62"/>
    </location>
</feature>
<keyword evidence="1" id="KW-0472">Membrane</keyword>
<organism evidence="2 3">
    <name type="scientific">Marinicella pacifica</name>
    <dbReference type="NCBI Taxonomy" id="1171543"/>
    <lineage>
        <taxon>Bacteria</taxon>
        <taxon>Pseudomonadati</taxon>
        <taxon>Pseudomonadota</taxon>
        <taxon>Gammaproteobacteria</taxon>
        <taxon>Lysobacterales</taxon>
        <taxon>Marinicellaceae</taxon>
        <taxon>Marinicella</taxon>
    </lineage>
</organism>